<organism evidence="3 4">
    <name type="scientific">Mycena pura</name>
    <dbReference type="NCBI Taxonomy" id="153505"/>
    <lineage>
        <taxon>Eukaryota</taxon>
        <taxon>Fungi</taxon>
        <taxon>Dikarya</taxon>
        <taxon>Basidiomycota</taxon>
        <taxon>Agaricomycotina</taxon>
        <taxon>Agaricomycetes</taxon>
        <taxon>Agaricomycetidae</taxon>
        <taxon>Agaricales</taxon>
        <taxon>Marasmiineae</taxon>
        <taxon>Mycenaceae</taxon>
        <taxon>Mycena</taxon>
    </lineage>
</organism>
<feature type="transmembrane region" description="Helical" evidence="1">
    <location>
        <begin position="12"/>
        <end position="36"/>
    </location>
</feature>
<keyword evidence="1" id="KW-1133">Transmembrane helix</keyword>
<gene>
    <name evidence="3" type="ORF">GGX14DRAFT_570202</name>
</gene>
<feature type="transmembrane region" description="Helical" evidence="1">
    <location>
        <begin position="192"/>
        <end position="211"/>
    </location>
</feature>
<protein>
    <recommendedName>
        <fullName evidence="2">DUF6534 domain-containing protein</fullName>
    </recommendedName>
</protein>
<reference evidence="3" key="1">
    <citation type="submission" date="2023-03" db="EMBL/GenBank/DDBJ databases">
        <title>Massive genome expansion in bonnet fungi (Mycena s.s.) driven by repeated elements and novel gene families across ecological guilds.</title>
        <authorList>
            <consortium name="Lawrence Berkeley National Laboratory"/>
            <person name="Harder C.B."/>
            <person name="Miyauchi S."/>
            <person name="Viragh M."/>
            <person name="Kuo A."/>
            <person name="Thoen E."/>
            <person name="Andreopoulos B."/>
            <person name="Lu D."/>
            <person name="Skrede I."/>
            <person name="Drula E."/>
            <person name="Henrissat B."/>
            <person name="Morin E."/>
            <person name="Kohler A."/>
            <person name="Barry K."/>
            <person name="LaButti K."/>
            <person name="Morin E."/>
            <person name="Salamov A."/>
            <person name="Lipzen A."/>
            <person name="Mereny Z."/>
            <person name="Hegedus B."/>
            <person name="Baldrian P."/>
            <person name="Stursova M."/>
            <person name="Weitz H."/>
            <person name="Taylor A."/>
            <person name="Grigoriev I.V."/>
            <person name="Nagy L.G."/>
            <person name="Martin F."/>
            <person name="Kauserud H."/>
        </authorList>
    </citation>
    <scope>NUCLEOTIDE SEQUENCE</scope>
    <source>
        <strain evidence="3">9144</strain>
    </source>
</reference>
<evidence type="ECO:0000256" key="1">
    <source>
        <dbReference type="SAM" id="Phobius"/>
    </source>
</evidence>
<sequence length="270" mass="30295">MSYFLDLNGSLGALEIGAVLDVFLFGILTLQTFNYYCDFPDDSTFLKCAVGLVWSLELGYTTSSLHALYLLTVTFYGQPSHILIPPHSQEIPILFSALLYAIVQTFFANRVRVISGHWYIMAFACVLGLLRLTGDILLFAILIYYSKVSILQNWRWLVTASLSVGLGLDLSITVLLCYYLKKNNAEFKQTRTIAETLILWAIVTWIGFFLIQGKLFSNTMLASLNGRRRFRKSKSDVSLSSSTSEMGVSVKSIAFAHVSSASIFRDVERN</sequence>
<keyword evidence="1" id="KW-0472">Membrane</keyword>
<proteinExistence type="predicted"/>
<dbReference type="PANTHER" id="PTHR40465:SF1">
    <property type="entry name" value="DUF6534 DOMAIN-CONTAINING PROTEIN"/>
    <property type="match status" value="1"/>
</dbReference>
<comment type="caution">
    <text evidence="3">The sequence shown here is derived from an EMBL/GenBank/DDBJ whole genome shotgun (WGS) entry which is preliminary data.</text>
</comment>
<dbReference type="EMBL" id="JARJCW010000051">
    <property type="protein sequence ID" value="KAJ7203322.1"/>
    <property type="molecule type" value="Genomic_DNA"/>
</dbReference>
<feature type="transmembrane region" description="Helical" evidence="1">
    <location>
        <begin position="91"/>
        <end position="108"/>
    </location>
</feature>
<accession>A0AAD6V963</accession>
<evidence type="ECO:0000313" key="4">
    <source>
        <dbReference type="Proteomes" id="UP001219525"/>
    </source>
</evidence>
<keyword evidence="4" id="KW-1185">Reference proteome</keyword>
<feature type="domain" description="DUF6534" evidence="2">
    <location>
        <begin position="168"/>
        <end position="229"/>
    </location>
</feature>
<feature type="transmembrane region" description="Helical" evidence="1">
    <location>
        <begin position="156"/>
        <end position="180"/>
    </location>
</feature>
<keyword evidence="1" id="KW-0812">Transmembrane</keyword>
<dbReference type="InterPro" id="IPR045339">
    <property type="entry name" value="DUF6534"/>
</dbReference>
<evidence type="ECO:0000313" key="3">
    <source>
        <dbReference type="EMBL" id="KAJ7203322.1"/>
    </source>
</evidence>
<dbReference type="Pfam" id="PF20152">
    <property type="entry name" value="DUF6534"/>
    <property type="match status" value="1"/>
</dbReference>
<feature type="transmembrane region" description="Helical" evidence="1">
    <location>
        <begin position="120"/>
        <end position="144"/>
    </location>
</feature>
<feature type="transmembrane region" description="Helical" evidence="1">
    <location>
        <begin position="48"/>
        <end position="71"/>
    </location>
</feature>
<dbReference type="Proteomes" id="UP001219525">
    <property type="component" value="Unassembled WGS sequence"/>
</dbReference>
<dbReference type="AlphaFoldDB" id="A0AAD6V963"/>
<evidence type="ECO:0000259" key="2">
    <source>
        <dbReference type="Pfam" id="PF20152"/>
    </source>
</evidence>
<dbReference type="PANTHER" id="PTHR40465">
    <property type="entry name" value="CHROMOSOME 1, WHOLE GENOME SHOTGUN SEQUENCE"/>
    <property type="match status" value="1"/>
</dbReference>
<name>A0AAD6V963_9AGAR</name>